<dbReference type="PROSITE" id="PS50949">
    <property type="entry name" value="HTH_GNTR"/>
    <property type="match status" value="1"/>
</dbReference>
<name>A0ABP5NT13_9MICC</name>
<evidence type="ECO:0000259" key="4">
    <source>
        <dbReference type="PROSITE" id="PS50949"/>
    </source>
</evidence>
<keyword evidence="1" id="KW-0805">Transcription regulation</keyword>
<dbReference type="Pfam" id="PF07729">
    <property type="entry name" value="FCD"/>
    <property type="match status" value="1"/>
</dbReference>
<evidence type="ECO:0000256" key="1">
    <source>
        <dbReference type="ARBA" id="ARBA00023015"/>
    </source>
</evidence>
<evidence type="ECO:0000256" key="2">
    <source>
        <dbReference type="ARBA" id="ARBA00023125"/>
    </source>
</evidence>
<dbReference type="Proteomes" id="UP001500432">
    <property type="component" value="Unassembled WGS sequence"/>
</dbReference>
<protein>
    <recommendedName>
        <fullName evidence="4">HTH gntR-type domain-containing protein</fullName>
    </recommendedName>
</protein>
<accession>A0ABP5NT13</accession>
<gene>
    <name evidence="5" type="ORF">GCM10009849_31380</name>
</gene>
<dbReference type="Gene3D" id="3.30.450.20">
    <property type="entry name" value="PAS domain"/>
    <property type="match status" value="1"/>
</dbReference>
<dbReference type="SUPFAM" id="SSF46785">
    <property type="entry name" value="Winged helix' DNA-binding domain"/>
    <property type="match status" value="1"/>
</dbReference>
<evidence type="ECO:0000313" key="5">
    <source>
        <dbReference type="EMBL" id="GAA2202537.1"/>
    </source>
</evidence>
<feature type="domain" description="HTH gntR-type" evidence="4">
    <location>
        <begin position="16"/>
        <end position="86"/>
    </location>
</feature>
<dbReference type="InterPro" id="IPR036390">
    <property type="entry name" value="WH_DNA-bd_sf"/>
</dbReference>
<keyword evidence="3" id="KW-0804">Transcription</keyword>
<evidence type="ECO:0000313" key="6">
    <source>
        <dbReference type="Proteomes" id="UP001500432"/>
    </source>
</evidence>
<dbReference type="SMART" id="SM00895">
    <property type="entry name" value="FCD"/>
    <property type="match status" value="1"/>
</dbReference>
<dbReference type="InterPro" id="IPR011711">
    <property type="entry name" value="GntR_C"/>
</dbReference>
<keyword evidence="2" id="KW-0238">DNA-binding</keyword>
<comment type="caution">
    <text evidence="5">The sequence shown here is derived from an EMBL/GenBank/DDBJ whole genome shotgun (WGS) entry which is preliminary data.</text>
</comment>
<dbReference type="Pfam" id="PF22673">
    <property type="entry name" value="MCP-like_PDC_1"/>
    <property type="match status" value="1"/>
</dbReference>
<sequence length="477" mass="50954">MTSWREQLAFAPLETGERGEEIGRRIRHAIELGVLEDGTQLPSETDLAAMMRVSTQTLRTALAELRHLGLVETRRGRGGGSFVKANTGELARVRRETLAAYTLDDLRDIREYRAVLAGSAAAAAAARPQQISVARLASLGAMVESAPEPAGMARADSRFHLELAAASRSVRLTRQEMALHAEVGPLIWTSAAGNGRRAAEEHAAIVEAIRLGQPAEARVRAEEHVRHEMNALIDLRMSMDGSAPMAARQRRGGSAESEAVAGIESLAVEIEKRAVAAIRAVDEAVLTALDAAPDRGLAALEAVYGVTLGSLSAARPVLYGVGFLADTAYFGDTGIVWSYVPVGRPSPERLEMDLQYYDYTSSPWWPKDEKGSVQASYSYVDALGSNAYLVTFSKRVVKDGRSVGVAAADVLVSRIQEQFAPFLETLPAGSCIVDQMDVVIAANSGSLVGDIFSPDGGVARSVALPAVPWRLHVAAAE</sequence>
<organism evidence="5 6">
    <name type="scientific">Sinomonas flava</name>
    <dbReference type="NCBI Taxonomy" id="496857"/>
    <lineage>
        <taxon>Bacteria</taxon>
        <taxon>Bacillati</taxon>
        <taxon>Actinomycetota</taxon>
        <taxon>Actinomycetes</taxon>
        <taxon>Micrococcales</taxon>
        <taxon>Micrococcaceae</taxon>
        <taxon>Sinomonas</taxon>
    </lineage>
</organism>
<dbReference type="SUPFAM" id="SSF48008">
    <property type="entry name" value="GntR ligand-binding domain-like"/>
    <property type="match status" value="1"/>
</dbReference>
<dbReference type="SMART" id="SM00345">
    <property type="entry name" value="HTH_GNTR"/>
    <property type="match status" value="1"/>
</dbReference>
<dbReference type="InterPro" id="IPR036388">
    <property type="entry name" value="WH-like_DNA-bd_sf"/>
</dbReference>
<dbReference type="InterPro" id="IPR008920">
    <property type="entry name" value="TF_FadR/GntR_C"/>
</dbReference>
<dbReference type="RefSeq" id="WP_344300714.1">
    <property type="nucleotide sequence ID" value="NZ_BAAAQW010000010.1"/>
</dbReference>
<dbReference type="Gene3D" id="1.20.120.530">
    <property type="entry name" value="GntR ligand-binding domain-like"/>
    <property type="match status" value="1"/>
</dbReference>
<dbReference type="PANTHER" id="PTHR43537:SF24">
    <property type="entry name" value="GLUCONATE OPERON TRANSCRIPTIONAL REPRESSOR"/>
    <property type="match status" value="1"/>
</dbReference>
<keyword evidence="6" id="KW-1185">Reference proteome</keyword>
<dbReference type="PANTHER" id="PTHR43537">
    <property type="entry name" value="TRANSCRIPTIONAL REGULATOR, GNTR FAMILY"/>
    <property type="match status" value="1"/>
</dbReference>
<evidence type="ECO:0000256" key="3">
    <source>
        <dbReference type="ARBA" id="ARBA00023163"/>
    </source>
</evidence>
<dbReference type="EMBL" id="BAAAQW010000010">
    <property type="protein sequence ID" value="GAA2202537.1"/>
    <property type="molecule type" value="Genomic_DNA"/>
</dbReference>
<dbReference type="InterPro" id="IPR000524">
    <property type="entry name" value="Tscrpt_reg_HTH_GntR"/>
</dbReference>
<reference evidence="6" key="1">
    <citation type="journal article" date="2019" name="Int. J. Syst. Evol. Microbiol.">
        <title>The Global Catalogue of Microorganisms (GCM) 10K type strain sequencing project: providing services to taxonomists for standard genome sequencing and annotation.</title>
        <authorList>
            <consortium name="The Broad Institute Genomics Platform"/>
            <consortium name="The Broad Institute Genome Sequencing Center for Infectious Disease"/>
            <person name="Wu L."/>
            <person name="Ma J."/>
        </authorList>
    </citation>
    <scope>NUCLEOTIDE SEQUENCE [LARGE SCALE GENOMIC DNA]</scope>
    <source>
        <strain evidence="6">JCM 16034</strain>
    </source>
</reference>
<dbReference type="Pfam" id="PF00392">
    <property type="entry name" value="GntR"/>
    <property type="match status" value="1"/>
</dbReference>
<proteinExistence type="predicted"/>
<dbReference type="CDD" id="cd07377">
    <property type="entry name" value="WHTH_GntR"/>
    <property type="match status" value="1"/>
</dbReference>
<dbReference type="Gene3D" id="1.10.10.10">
    <property type="entry name" value="Winged helix-like DNA-binding domain superfamily/Winged helix DNA-binding domain"/>
    <property type="match status" value="1"/>
</dbReference>